<keyword evidence="5" id="KW-1185">Reference proteome</keyword>
<evidence type="ECO:0000313" key="4">
    <source>
        <dbReference type="EMBL" id="RQP25978.1"/>
    </source>
</evidence>
<reference evidence="4 5" key="1">
    <citation type="submission" date="2018-08" db="EMBL/GenBank/DDBJ databases">
        <authorList>
            <person name="Khan S.A."/>
            <person name="Jeon C.O."/>
            <person name="Chun B.H."/>
            <person name="Jeong S.E."/>
        </authorList>
    </citation>
    <scope>NUCLEOTIDE SEQUENCE [LARGE SCALE GENOMIC DNA]</scope>
    <source>
        <strain evidence="4 5">S-16</strain>
    </source>
</reference>
<organism evidence="4 5">
    <name type="scientific">Piscinibacter terrae</name>
    <dbReference type="NCBI Taxonomy" id="2496871"/>
    <lineage>
        <taxon>Bacteria</taxon>
        <taxon>Pseudomonadati</taxon>
        <taxon>Pseudomonadota</taxon>
        <taxon>Betaproteobacteria</taxon>
        <taxon>Burkholderiales</taxon>
        <taxon>Sphaerotilaceae</taxon>
        <taxon>Piscinibacter</taxon>
    </lineage>
</organism>
<feature type="binding site" evidence="2">
    <location>
        <begin position="15"/>
        <end position="23"/>
    </location>
    <ligand>
        <name>ATP</name>
        <dbReference type="ChEBI" id="CHEBI:30616"/>
    </ligand>
</feature>
<dbReference type="GO" id="GO:0005737">
    <property type="term" value="C:cytoplasm"/>
    <property type="evidence" value="ECO:0007669"/>
    <property type="project" value="TreeGrafter"/>
</dbReference>
<dbReference type="InterPro" id="IPR050566">
    <property type="entry name" value="Deoxyribonucleoside_kinase"/>
</dbReference>
<feature type="binding site" evidence="1">
    <location>
        <position position="51"/>
    </location>
    <ligand>
        <name>substrate</name>
    </ligand>
</feature>
<protein>
    <submittedName>
        <fullName evidence="4">Deoxynucleoside kinase</fullName>
    </submittedName>
</protein>
<dbReference type="GO" id="GO:0019136">
    <property type="term" value="F:deoxynucleoside kinase activity"/>
    <property type="evidence" value="ECO:0007669"/>
    <property type="project" value="InterPro"/>
</dbReference>
<dbReference type="RefSeq" id="WP_124538646.1">
    <property type="nucleotide sequence ID" value="NZ_QUSW01000001.1"/>
</dbReference>
<dbReference type="PIRSF" id="PIRSF000705">
    <property type="entry name" value="DNK"/>
    <property type="match status" value="1"/>
</dbReference>
<dbReference type="PANTHER" id="PTHR10513">
    <property type="entry name" value="DEOXYNUCLEOSIDE KINASE"/>
    <property type="match status" value="1"/>
</dbReference>
<accession>A0A3N7HUG0</accession>
<sequence>MTNLLDRFRHIAIEGPIGVGKSSLARRLGAHLGADLLLEKAEENPFLERFYRDRTAYAFQTQLFFLFQRVKQMQEIAQPGMFSRGIVSDFVFAKDALFARMNLDDEEYRLYTQIHGHMAQSLPRPDLVIWLQAEPQALLQRIGRRGIAMEQDIDAAYLQRLCDAYVEHFRSDGTSPVLTVPTESFNPAGNDEDFRRLVDALDQFRGPAGVLDPAAA</sequence>
<dbReference type="OrthoDB" id="9776634at2"/>
<dbReference type="InterPro" id="IPR031314">
    <property type="entry name" value="DNK_dom"/>
</dbReference>
<comment type="caution">
    <text evidence="4">The sequence shown here is derived from an EMBL/GenBank/DDBJ whole genome shotgun (WGS) entry which is preliminary data.</text>
</comment>
<keyword evidence="4" id="KW-0808">Transferase</keyword>
<feature type="binding site" evidence="1">
    <location>
        <position position="62"/>
    </location>
    <ligand>
        <name>substrate</name>
    </ligand>
</feature>
<reference evidence="4 5" key="2">
    <citation type="submission" date="2018-12" db="EMBL/GenBank/DDBJ databases">
        <title>Rhizobacter gummiphilus sp. nov., a rubber-degrading bacterium isolated from the soil of a botanical garden in Japan.</title>
        <authorList>
            <person name="Shunsuke S.S."/>
        </authorList>
    </citation>
    <scope>NUCLEOTIDE SEQUENCE [LARGE SCALE GENOMIC DNA]</scope>
    <source>
        <strain evidence="4 5">S-16</strain>
    </source>
</reference>
<keyword evidence="4" id="KW-0418">Kinase</keyword>
<evidence type="ECO:0000259" key="3">
    <source>
        <dbReference type="Pfam" id="PF01712"/>
    </source>
</evidence>
<gene>
    <name evidence="4" type="ORF">DZC73_02685</name>
</gene>
<feature type="binding site" evidence="1">
    <location>
        <position position="39"/>
    </location>
    <ligand>
        <name>substrate</name>
    </ligand>
</feature>
<evidence type="ECO:0000313" key="5">
    <source>
        <dbReference type="Proteomes" id="UP000267464"/>
    </source>
</evidence>
<keyword evidence="2" id="KW-0067">ATP-binding</keyword>
<dbReference type="CDD" id="cd01673">
    <property type="entry name" value="dNK"/>
    <property type="match status" value="1"/>
</dbReference>
<proteinExistence type="predicted"/>
<feature type="binding site" evidence="2">
    <location>
        <begin position="141"/>
        <end position="145"/>
    </location>
    <ligand>
        <name>ATP</name>
        <dbReference type="ChEBI" id="CHEBI:30616"/>
    </ligand>
</feature>
<evidence type="ECO:0000256" key="2">
    <source>
        <dbReference type="PIRSR" id="PIRSR000705-3"/>
    </source>
</evidence>
<dbReference type="Pfam" id="PF01712">
    <property type="entry name" value="dNK"/>
    <property type="match status" value="1"/>
</dbReference>
<dbReference type="InterPro" id="IPR002624">
    <property type="entry name" value="DCK/DGK"/>
</dbReference>
<evidence type="ECO:0000256" key="1">
    <source>
        <dbReference type="PIRSR" id="PIRSR000705-2"/>
    </source>
</evidence>
<dbReference type="Proteomes" id="UP000267464">
    <property type="component" value="Unassembled WGS sequence"/>
</dbReference>
<feature type="domain" description="Deoxynucleoside kinase" evidence="3">
    <location>
        <begin position="11"/>
        <end position="203"/>
    </location>
</feature>
<feature type="binding site" evidence="1">
    <location>
        <position position="150"/>
    </location>
    <ligand>
        <name>substrate</name>
    </ligand>
</feature>
<name>A0A3N7HUG0_9BURK</name>
<dbReference type="SUPFAM" id="SSF52540">
    <property type="entry name" value="P-loop containing nucleoside triphosphate hydrolases"/>
    <property type="match status" value="1"/>
</dbReference>
<feature type="binding site" evidence="1">
    <location>
        <position position="89"/>
    </location>
    <ligand>
        <name>substrate</name>
    </ligand>
</feature>
<keyword evidence="2" id="KW-0547">Nucleotide-binding</keyword>
<feature type="binding site" evidence="1">
    <location>
        <position position="84"/>
    </location>
    <ligand>
        <name>substrate</name>
    </ligand>
</feature>
<dbReference type="EMBL" id="QUSW01000001">
    <property type="protein sequence ID" value="RQP25978.1"/>
    <property type="molecule type" value="Genomic_DNA"/>
</dbReference>
<dbReference type="AlphaFoldDB" id="A0A3N7HUG0"/>
<dbReference type="PANTHER" id="PTHR10513:SF46">
    <property type="entry name" value="DEOXYGUANOSINE KINASE"/>
    <property type="match status" value="1"/>
</dbReference>
<dbReference type="Gene3D" id="3.40.50.300">
    <property type="entry name" value="P-loop containing nucleotide triphosphate hydrolases"/>
    <property type="match status" value="1"/>
</dbReference>
<dbReference type="InterPro" id="IPR027417">
    <property type="entry name" value="P-loop_NTPase"/>
</dbReference>
<dbReference type="GO" id="GO:0005524">
    <property type="term" value="F:ATP binding"/>
    <property type="evidence" value="ECO:0007669"/>
    <property type="project" value="UniProtKB-KW"/>
</dbReference>